<evidence type="ECO:0000259" key="1">
    <source>
        <dbReference type="Pfam" id="PF13960"/>
    </source>
</evidence>
<dbReference type="Proteomes" id="UP000008237">
    <property type="component" value="Unassembled WGS sequence"/>
</dbReference>
<reference evidence="2 3" key="1">
    <citation type="journal article" date="2010" name="Science">
        <title>Genomic comparison of the ants Camponotus floridanus and Harpegnathos saltator.</title>
        <authorList>
            <person name="Bonasio R."/>
            <person name="Zhang G."/>
            <person name="Ye C."/>
            <person name="Mutti N.S."/>
            <person name="Fang X."/>
            <person name="Qin N."/>
            <person name="Donahue G."/>
            <person name="Yang P."/>
            <person name="Li Q."/>
            <person name="Li C."/>
            <person name="Zhang P."/>
            <person name="Huang Z."/>
            <person name="Berger S.L."/>
            <person name="Reinberg D."/>
            <person name="Wang J."/>
            <person name="Liebig J."/>
        </authorList>
    </citation>
    <scope>NUCLEOTIDE SEQUENCE [LARGE SCALE GENOMIC DNA]</scope>
    <source>
        <strain evidence="2 3">R22 G/1</strain>
    </source>
</reference>
<keyword evidence="3" id="KW-1185">Reference proteome</keyword>
<dbReference type="AlphaFoldDB" id="E2BIQ9"/>
<dbReference type="EMBL" id="GL448526">
    <property type="protein sequence ID" value="EFN84418.1"/>
    <property type="molecule type" value="Genomic_DNA"/>
</dbReference>
<evidence type="ECO:0000313" key="3">
    <source>
        <dbReference type="Proteomes" id="UP000008237"/>
    </source>
</evidence>
<protein>
    <recommendedName>
        <fullName evidence="1">DUF4218 domain-containing protein</fullName>
    </recommendedName>
</protein>
<name>E2BIQ9_HARSA</name>
<evidence type="ECO:0000313" key="2">
    <source>
        <dbReference type="EMBL" id="EFN84418.1"/>
    </source>
</evidence>
<dbReference type="PANTHER" id="PTHR46579">
    <property type="entry name" value="F5/8 TYPE C DOMAIN-CONTAINING PROTEIN-RELATED"/>
    <property type="match status" value="1"/>
</dbReference>
<dbReference type="Pfam" id="PF13960">
    <property type="entry name" value="DUF4218"/>
    <property type="match status" value="1"/>
</dbReference>
<dbReference type="InterPro" id="IPR025452">
    <property type="entry name" value="DUF4218"/>
</dbReference>
<sequence length="205" mass="24546">DKDCSILCDIPEFDIINNLHVEWMHCVALGVCRQFIKMWFDSSFYEKHFYLGNQIYYVNKLLCSYKPSLKVSRTPRKISDYKHWKAHKFVIFLLFYSIPIFKEMFPRKLLHHWSLLVDAISILLKTFILCSEILYVEKYIVEFVKNVEVLYGKEFMSFNVHLLLHLSRSVLIWGPLWAHSSFCYEDFNQELKNYVKSSHGVARQI</sequence>
<gene>
    <name evidence="2" type="ORF">EAI_10745</name>
</gene>
<accession>E2BIQ9</accession>
<proteinExistence type="predicted"/>
<feature type="non-terminal residue" evidence="2">
    <location>
        <position position="1"/>
    </location>
</feature>
<dbReference type="OrthoDB" id="6509516at2759"/>
<dbReference type="PANTHER" id="PTHR46579:SF1">
    <property type="entry name" value="F5_8 TYPE C DOMAIN-CONTAINING PROTEIN"/>
    <property type="match status" value="1"/>
</dbReference>
<dbReference type="InParanoid" id="E2BIQ9"/>
<feature type="non-terminal residue" evidence="2">
    <location>
        <position position="205"/>
    </location>
</feature>
<feature type="domain" description="DUF4218" evidence="1">
    <location>
        <begin position="130"/>
        <end position="197"/>
    </location>
</feature>
<dbReference type="OMA" id="REYLLHW"/>
<dbReference type="STRING" id="610380.E2BIQ9"/>
<organism evidence="3">
    <name type="scientific">Harpegnathos saltator</name>
    <name type="common">Jerdon's jumping ant</name>
    <dbReference type="NCBI Taxonomy" id="610380"/>
    <lineage>
        <taxon>Eukaryota</taxon>
        <taxon>Metazoa</taxon>
        <taxon>Ecdysozoa</taxon>
        <taxon>Arthropoda</taxon>
        <taxon>Hexapoda</taxon>
        <taxon>Insecta</taxon>
        <taxon>Pterygota</taxon>
        <taxon>Neoptera</taxon>
        <taxon>Endopterygota</taxon>
        <taxon>Hymenoptera</taxon>
        <taxon>Apocrita</taxon>
        <taxon>Aculeata</taxon>
        <taxon>Formicoidea</taxon>
        <taxon>Formicidae</taxon>
        <taxon>Ponerinae</taxon>
        <taxon>Ponerini</taxon>
        <taxon>Harpegnathos</taxon>
    </lineage>
</organism>